<dbReference type="Pfam" id="PF12632">
    <property type="entry name" value="Vezatin"/>
    <property type="match status" value="1"/>
</dbReference>
<evidence type="ECO:0000256" key="11">
    <source>
        <dbReference type="ARBA" id="ARBA00023136"/>
    </source>
</evidence>
<comment type="similarity">
    <text evidence="4">Belongs to the vezatin family.</text>
</comment>
<comment type="caution">
    <text evidence="16">The sequence shown here is derived from an EMBL/GenBank/DDBJ whole genome shotgun (WGS) entry which is preliminary data.</text>
</comment>
<organism evidence="16 17">
    <name type="scientific">Exophiala mesophila</name>
    <name type="common">Black yeast-like fungus</name>
    <dbReference type="NCBI Taxonomy" id="212818"/>
    <lineage>
        <taxon>Eukaryota</taxon>
        <taxon>Fungi</taxon>
        <taxon>Dikarya</taxon>
        <taxon>Ascomycota</taxon>
        <taxon>Pezizomycotina</taxon>
        <taxon>Eurotiomycetes</taxon>
        <taxon>Chaetothyriomycetidae</taxon>
        <taxon>Chaetothyriales</taxon>
        <taxon>Herpotrichiellaceae</taxon>
        <taxon>Exophiala</taxon>
    </lineage>
</organism>
<dbReference type="EMBL" id="NAJM01000077">
    <property type="protein sequence ID" value="RVX65837.1"/>
    <property type="molecule type" value="Genomic_DNA"/>
</dbReference>
<reference evidence="16 17" key="1">
    <citation type="submission" date="2017-03" db="EMBL/GenBank/DDBJ databases">
        <title>Genomes of endolithic fungi from Antarctica.</title>
        <authorList>
            <person name="Coleine C."/>
            <person name="Masonjones S."/>
            <person name="Stajich J.E."/>
        </authorList>
    </citation>
    <scope>NUCLEOTIDE SEQUENCE [LARGE SCALE GENOMIC DNA]</scope>
    <source>
        <strain evidence="16 17">CCFEE 6314</strain>
    </source>
</reference>
<accession>A0A438MRV1</accession>
<gene>
    <name evidence="16" type="ORF">B0A52_10294</name>
</gene>
<evidence type="ECO:0000256" key="3">
    <source>
        <dbReference type="ARBA" id="ARBA00004651"/>
    </source>
</evidence>
<feature type="transmembrane region" description="Helical" evidence="14">
    <location>
        <begin position="101"/>
        <end position="120"/>
    </location>
</feature>
<protein>
    <recommendedName>
        <fullName evidence="5">Vezatin</fullName>
    </recommendedName>
</protein>
<keyword evidence="8" id="KW-0965">Cell junction</keyword>
<evidence type="ECO:0000259" key="15">
    <source>
        <dbReference type="Pfam" id="PF12632"/>
    </source>
</evidence>
<evidence type="ECO:0000313" key="16">
    <source>
        <dbReference type="EMBL" id="RVX65837.1"/>
    </source>
</evidence>
<dbReference type="GO" id="GO:0005634">
    <property type="term" value="C:nucleus"/>
    <property type="evidence" value="ECO:0007669"/>
    <property type="project" value="UniProtKB-SubCell"/>
</dbReference>
<sequence length="585" mass="66357">MEALIYDESPLAEYLEGDANAFDLVNTPPSSPSNPIFAPKGLPKLRESLRAIRETAASVSDVTNERFLEKFRYNVIASQLLSDDTKPRRQHVEETLEHPSFSVRGAFLTASLSFAIAWLLHSLRRRYLFQQYFSVSETFSHILVLIGGGLILFYLGRRQYLEFIRRSAAFALSDFILLSLNIDSTATEALRFIQEVEVVSRGYDISQPMPPVSRLEDVGSRVHCSHLRKTIAETIALSISSCVQFHETIQPYVRESDLQRYRDIYDVSMQDYPEYVALAEHIPQDSQHMLKDLRLLFRLHFSARKVFLCDLLALHSGSTWENIKQWRVIVDSLRSLNATYSDISVQLQTAMKTEASTDNCHELPTHHVSDASAEDGVPLSPRRLHTKAQMRRFDAVANAIRSLNAKVRLIKDDLDSISLNDDDSTYSAAMVRHYENLGTDLRNALVEWEKGRNTMFLKVGVSQEKRVSSASSLLSPASPSPSSIGGQTMVDGSPAEALRLLSGDKRRSSDESLDEEVFEAVALPRKRMSWAPMSREEKLSKMQEDRRKRATMLEQAENTTNMLRELQMVIKHRPNARTDTRITSV</sequence>
<evidence type="ECO:0000256" key="14">
    <source>
        <dbReference type="SAM" id="Phobius"/>
    </source>
</evidence>
<evidence type="ECO:0000256" key="2">
    <source>
        <dbReference type="ARBA" id="ARBA00004536"/>
    </source>
</evidence>
<dbReference type="GO" id="GO:0098609">
    <property type="term" value="P:cell-cell adhesion"/>
    <property type="evidence" value="ECO:0007669"/>
    <property type="project" value="InterPro"/>
</dbReference>
<dbReference type="InterPro" id="IPR026859">
    <property type="entry name" value="Myosin-bd"/>
</dbReference>
<keyword evidence="10" id="KW-0175">Coiled coil</keyword>
<dbReference type="GO" id="GO:0017022">
    <property type="term" value="F:myosin binding"/>
    <property type="evidence" value="ECO:0007669"/>
    <property type="project" value="InterPro"/>
</dbReference>
<feature type="compositionally biased region" description="Low complexity" evidence="13">
    <location>
        <begin position="469"/>
        <end position="483"/>
    </location>
</feature>
<dbReference type="PANTHER" id="PTHR15989:SF5">
    <property type="entry name" value="VEZATIN"/>
    <property type="match status" value="1"/>
</dbReference>
<dbReference type="InterPro" id="IPR026858">
    <property type="entry name" value="Vezatin"/>
</dbReference>
<name>A0A438MRV1_EXOME</name>
<dbReference type="GO" id="GO:0005886">
    <property type="term" value="C:plasma membrane"/>
    <property type="evidence" value="ECO:0007669"/>
    <property type="project" value="UniProtKB-SubCell"/>
</dbReference>
<keyword evidence="9 14" id="KW-1133">Transmembrane helix</keyword>
<keyword evidence="11 14" id="KW-0472">Membrane</keyword>
<feature type="domain" description="Myosin-binding" evidence="15">
    <location>
        <begin position="113"/>
        <end position="407"/>
    </location>
</feature>
<evidence type="ECO:0000256" key="10">
    <source>
        <dbReference type="ARBA" id="ARBA00023054"/>
    </source>
</evidence>
<evidence type="ECO:0000256" key="13">
    <source>
        <dbReference type="SAM" id="MobiDB-lite"/>
    </source>
</evidence>
<dbReference type="Proteomes" id="UP000288859">
    <property type="component" value="Unassembled WGS sequence"/>
</dbReference>
<dbReference type="OrthoDB" id="21151at2759"/>
<evidence type="ECO:0000256" key="5">
    <source>
        <dbReference type="ARBA" id="ARBA00018125"/>
    </source>
</evidence>
<evidence type="ECO:0000256" key="12">
    <source>
        <dbReference type="ARBA" id="ARBA00023242"/>
    </source>
</evidence>
<proteinExistence type="inferred from homology"/>
<keyword evidence="12" id="KW-0539">Nucleus</keyword>
<evidence type="ECO:0000256" key="9">
    <source>
        <dbReference type="ARBA" id="ARBA00022989"/>
    </source>
</evidence>
<keyword evidence="6" id="KW-1003">Cell membrane</keyword>
<feature type="transmembrane region" description="Helical" evidence="14">
    <location>
        <begin position="132"/>
        <end position="155"/>
    </location>
</feature>
<dbReference type="PANTHER" id="PTHR15989">
    <property type="entry name" value="VEZATIN"/>
    <property type="match status" value="1"/>
</dbReference>
<comment type="subcellular location">
    <subcellularLocation>
        <location evidence="2">Cell junction</location>
        <location evidence="2">Adherens junction</location>
    </subcellularLocation>
    <subcellularLocation>
        <location evidence="3">Cell membrane</location>
        <topology evidence="3">Multi-pass membrane protein</topology>
    </subcellularLocation>
    <subcellularLocation>
        <location evidence="1">Nucleus</location>
    </subcellularLocation>
</comment>
<evidence type="ECO:0000256" key="8">
    <source>
        <dbReference type="ARBA" id="ARBA00022949"/>
    </source>
</evidence>
<evidence type="ECO:0000256" key="7">
    <source>
        <dbReference type="ARBA" id="ARBA00022692"/>
    </source>
</evidence>
<keyword evidence="7 14" id="KW-0812">Transmembrane</keyword>
<feature type="region of interest" description="Disordered" evidence="13">
    <location>
        <begin position="469"/>
        <end position="490"/>
    </location>
</feature>
<evidence type="ECO:0000313" key="17">
    <source>
        <dbReference type="Proteomes" id="UP000288859"/>
    </source>
</evidence>
<evidence type="ECO:0000256" key="6">
    <source>
        <dbReference type="ARBA" id="ARBA00022475"/>
    </source>
</evidence>
<dbReference type="AlphaFoldDB" id="A0A438MRV1"/>
<evidence type="ECO:0000256" key="4">
    <source>
        <dbReference type="ARBA" id="ARBA00007245"/>
    </source>
</evidence>
<dbReference type="VEuPathDB" id="FungiDB:PV10_01307"/>
<evidence type="ECO:0000256" key="1">
    <source>
        <dbReference type="ARBA" id="ARBA00004123"/>
    </source>
</evidence>